<dbReference type="PIRSF" id="PIRSF038005">
    <property type="entry name" value="Methyl_CpG_bd_MBD4"/>
    <property type="match status" value="1"/>
</dbReference>
<feature type="compositionally biased region" description="Basic and acidic residues" evidence="13">
    <location>
        <begin position="338"/>
        <end position="348"/>
    </location>
</feature>
<evidence type="ECO:0000256" key="12">
    <source>
        <dbReference type="ARBA" id="ARBA00083330"/>
    </source>
</evidence>
<dbReference type="SUPFAM" id="SSF54171">
    <property type="entry name" value="DNA-binding domain"/>
    <property type="match status" value="1"/>
</dbReference>
<dbReference type="FunFam" id="1.10.340.30:FF:000051">
    <property type="entry name" value="Methyl-CpG-binding domain protein 4"/>
    <property type="match status" value="1"/>
</dbReference>
<dbReference type="InterPro" id="IPR045138">
    <property type="entry name" value="MeCP2/MBD4"/>
</dbReference>
<dbReference type="InterPro" id="IPR011257">
    <property type="entry name" value="DNA_glycosylase"/>
</dbReference>
<feature type="domain" description="MBD" evidence="14">
    <location>
        <begin position="50"/>
        <end position="122"/>
    </location>
</feature>
<keyword evidence="5" id="KW-0238">DNA-binding</keyword>
<evidence type="ECO:0000256" key="9">
    <source>
        <dbReference type="ARBA" id="ARBA00062707"/>
    </source>
</evidence>
<dbReference type="InterPro" id="IPR016177">
    <property type="entry name" value="DNA-bd_dom_sf"/>
</dbReference>
<keyword evidence="4" id="KW-0378">Hydrolase</keyword>
<keyword evidence="3" id="KW-0227">DNA damage</keyword>
<feature type="compositionally biased region" description="Basic and acidic residues" evidence="13">
    <location>
        <begin position="299"/>
        <end position="319"/>
    </location>
</feature>
<comment type="subcellular location">
    <subcellularLocation>
        <location evidence="1">Nucleus</location>
    </subcellularLocation>
</comment>
<evidence type="ECO:0000256" key="7">
    <source>
        <dbReference type="ARBA" id="ARBA00023242"/>
    </source>
</evidence>
<dbReference type="Pfam" id="PF01429">
    <property type="entry name" value="MBD"/>
    <property type="match status" value="1"/>
</dbReference>
<reference evidence="15" key="1">
    <citation type="submission" date="2023-07" db="EMBL/GenBank/DDBJ databases">
        <title>Chromosome-level Genome Assembly of Striped Snakehead (Channa striata).</title>
        <authorList>
            <person name="Liu H."/>
        </authorList>
    </citation>
    <scope>NUCLEOTIDE SEQUENCE</scope>
    <source>
        <strain evidence="15">Gz</strain>
        <tissue evidence="15">Muscle</tissue>
    </source>
</reference>
<dbReference type="PROSITE" id="PS50982">
    <property type="entry name" value="MBD"/>
    <property type="match status" value="1"/>
</dbReference>
<evidence type="ECO:0000259" key="14">
    <source>
        <dbReference type="PROSITE" id="PS50982"/>
    </source>
</evidence>
<dbReference type="CDD" id="cd01396">
    <property type="entry name" value="MeCP2_MBD"/>
    <property type="match status" value="1"/>
</dbReference>
<evidence type="ECO:0000256" key="6">
    <source>
        <dbReference type="ARBA" id="ARBA00023204"/>
    </source>
</evidence>
<feature type="compositionally biased region" description="Basic and acidic residues" evidence="13">
    <location>
        <begin position="40"/>
        <end position="55"/>
    </location>
</feature>
<protein>
    <recommendedName>
        <fullName evidence="10">Methyl-CpG-binding domain protein 4</fullName>
    </recommendedName>
    <alternativeName>
        <fullName evidence="11">Methyl-CpG-binding protein MBD4</fullName>
    </alternativeName>
    <alternativeName>
        <fullName evidence="12">Mismatch-specific DNA N-glycosylase</fullName>
    </alternativeName>
</protein>
<dbReference type="Gene3D" id="3.30.890.10">
    <property type="entry name" value="Methyl-cpg-binding Protein 2, Chain A"/>
    <property type="match status" value="1"/>
</dbReference>
<gene>
    <name evidence="15" type="ORF">Q5P01_007878</name>
</gene>
<keyword evidence="6" id="KW-0234">DNA repair</keyword>
<evidence type="ECO:0000256" key="4">
    <source>
        <dbReference type="ARBA" id="ARBA00022801"/>
    </source>
</evidence>
<evidence type="ECO:0000256" key="8">
    <source>
        <dbReference type="ARBA" id="ARBA00055831"/>
    </source>
</evidence>
<sequence length="516" mass="58623">MRGRQSCSSHHGTSLQNPPRSQLRNETPTHLSKSIPQETSEDKNNQSHKDEDDSCHTSTLPPGWVREVRQRKAGKTAGKLDVYITSPQGQKFRSRASLHAFLQKNGEENLDINVFDFTTSKDKLIPTSPILPSQVKQRRTKKKHADLQQDTTQDVTEILDPPPNKSKRAHFSRRSTKEEKVKSAKDSSPINTDVKLQEITDVADVCRNEAEDTGKCRIQASTSAKVGDVKLQKSPQRVGQLREKLFRLASSSNQNTLIVPDDIQTESQPSRPTLNVEPATGSESEGEDERGGDVTPIHSKGDNKPASELEADADSRRDVEEEVLPDNTGGSCTPAKDSQNKSKSFEVKRKTSPYFRGKPCRDGLSPPRRKAFKKWTPPRSPFNLIQETLFHDPWKLLVAAIFLNKTSGKMAFPVLWQFFERYPSAEVTREADWKPLSELMKPLGLYELRAKTLIRFSDEYLNKQWRYPIELHGIGKYGNDSYRIFCVGEWRQVKPADHMLNKYHAWLWENHETLGI</sequence>
<dbReference type="InterPro" id="IPR017352">
    <property type="entry name" value="MBD4"/>
</dbReference>
<evidence type="ECO:0000256" key="10">
    <source>
        <dbReference type="ARBA" id="ARBA00069821"/>
    </source>
</evidence>
<evidence type="ECO:0000256" key="3">
    <source>
        <dbReference type="ARBA" id="ARBA00022763"/>
    </source>
</evidence>
<keyword evidence="16" id="KW-1185">Reference proteome</keyword>
<dbReference type="EMBL" id="JAUPFM010000005">
    <property type="protein sequence ID" value="KAK2851602.1"/>
    <property type="molecule type" value="Genomic_DNA"/>
</dbReference>
<dbReference type="Gene3D" id="1.10.340.30">
    <property type="entry name" value="Hypothetical protein, domain 2"/>
    <property type="match status" value="1"/>
</dbReference>
<feature type="region of interest" description="Disordered" evidence="13">
    <location>
        <begin position="1"/>
        <end position="79"/>
    </location>
</feature>
<evidence type="ECO:0000256" key="13">
    <source>
        <dbReference type="SAM" id="MobiDB-lite"/>
    </source>
</evidence>
<dbReference type="PANTHER" id="PTHR15074">
    <property type="entry name" value="METHYL-CPG-BINDING PROTEIN"/>
    <property type="match status" value="1"/>
</dbReference>
<evidence type="ECO:0000313" key="15">
    <source>
        <dbReference type="EMBL" id="KAK2851602.1"/>
    </source>
</evidence>
<dbReference type="GO" id="GO:0008263">
    <property type="term" value="F:pyrimidine-specific mismatch base pair DNA N-glycosylase activity"/>
    <property type="evidence" value="ECO:0007669"/>
    <property type="project" value="InterPro"/>
</dbReference>
<keyword evidence="7" id="KW-0539">Nucleus</keyword>
<comment type="function">
    <text evidence="8">Mismatch-specific DNA N-glycosylase involved in DNA repair. Has thymine glycosylase activity and is specific for G:T mismatches within methylated and unmethylated CpG sites. Can also remove uracil or 5-fluorouracil in G:U mismatches. Has no lyase activity. Was first identified as methyl-CpG-binding protein.</text>
</comment>
<feature type="compositionally biased region" description="Basic residues" evidence="13">
    <location>
        <begin position="165"/>
        <end position="174"/>
    </location>
</feature>
<proteinExistence type="predicted"/>
<dbReference type="GO" id="GO:0005634">
    <property type="term" value="C:nucleus"/>
    <property type="evidence" value="ECO:0007669"/>
    <property type="project" value="UniProtKB-SubCell"/>
</dbReference>
<dbReference type="SMART" id="SM00391">
    <property type="entry name" value="MBD"/>
    <property type="match status" value="1"/>
</dbReference>
<feature type="region of interest" description="Disordered" evidence="13">
    <location>
        <begin position="256"/>
        <end position="348"/>
    </location>
</feature>
<feature type="compositionally biased region" description="Polar residues" evidence="13">
    <location>
        <begin position="1"/>
        <end position="38"/>
    </location>
</feature>
<evidence type="ECO:0000256" key="2">
    <source>
        <dbReference type="ARBA" id="ARBA00022553"/>
    </source>
</evidence>
<feature type="compositionally biased region" description="Basic and acidic residues" evidence="13">
    <location>
        <begin position="175"/>
        <end position="185"/>
    </location>
</feature>
<evidence type="ECO:0000256" key="11">
    <source>
        <dbReference type="ARBA" id="ARBA00076709"/>
    </source>
</evidence>
<name>A0AA88N7K0_CHASR</name>
<dbReference type="InterPro" id="IPR001739">
    <property type="entry name" value="Methyl_CpG_DNA-bd"/>
</dbReference>
<organism evidence="15 16">
    <name type="scientific">Channa striata</name>
    <name type="common">Snakehead murrel</name>
    <name type="synonym">Ophicephalus striatus</name>
    <dbReference type="NCBI Taxonomy" id="64152"/>
    <lineage>
        <taxon>Eukaryota</taxon>
        <taxon>Metazoa</taxon>
        <taxon>Chordata</taxon>
        <taxon>Craniata</taxon>
        <taxon>Vertebrata</taxon>
        <taxon>Euteleostomi</taxon>
        <taxon>Actinopterygii</taxon>
        <taxon>Neopterygii</taxon>
        <taxon>Teleostei</taxon>
        <taxon>Neoteleostei</taxon>
        <taxon>Acanthomorphata</taxon>
        <taxon>Anabantaria</taxon>
        <taxon>Anabantiformes</taxon>
        <taxon>Channoidei</taxon>
        <taxon>Channidae</taxon>
        <taxon>Channa</taxon>
    </lineage>
</organism>
<evidence type="ECO:0000256" key="5">
    <source>
        <dbReference type="ARBA" id="ARBA00023125"/>
    </source>
</evidence>
<dbReference type="PANTHER" id="PTHR15074:SF7">
    <property type="entry name" value="METHYL-CPG-BINDING DOMAIN PROTEIN 4"/>
    <property type="match status" value="1"/>
</dbReference>
<dbReference type="AlphaFoldDB" id="A0AA88N7K0"/>
<accession>A0AA88N7K0</accession>
<keyword evidence="2" id="KW-0597">Phosphoprotein</keyword>
<comment type="subunit">
    <text evidence="9">Interacts with MLH1.</text>
</comment>
<evidence type="ECO:0000313" key="16">
    <source>
        <dbReference type="Proteomes" id="UP001187415"/>
    </source>
</evidence>
<dbReference type="GO" id="GO:0006281">
    <property type="term" value="P:DNA repair"/>
    <property type="evidence" value="ECO:0007669"/>
    <property type="project" value="UniProtKB-KW"/>
</dbReference>
<dbReference type="Proteomes" id="UP001187415">
    <property type="component" value="Unassembled WGS sequence"/>
</dbReference>
<feature type="region of interest" description="Disordered" evidence="13">
    <location>
        <begin position="126"/>
        <end position="189"/>
    </location>
</feature>
<dbReference type="SUPFAM" id="SSF48150">
    <property type="entry name" value="DNA-glycosylase"/>
    <property type="match status" value="1"/>
</dbReference>
<dbReference type="GO" id="GO:0003677">
    <property type="term" value="F:DNA binding"/>
    <property type="evidence" value="ECO:0007669"/>
    <property type="project" value="UniProtKB-KW"/>
</dbReference>
<evidence type="ECO:0000256" key="1">
    <source>
        <dbReference type="ARBA" id="ARBA00004123"/>
    </source>
</evidence>
<comment type="caution">
    <text evidence="15">The sequence shown here is derived from an EMBL/GenBank/DDBJ whole genome shotgun (WGS) entry which is preliminary data.</text>
</comment>